<dbReference type="Proteomes" id="UP000077755">
    <property type="component" value="Chromosome 3"/>
</dbReference>
<evidence type="ECO:0000313" key="1">
    <source>
        <dbReference type="EMBL" id="WOG93446.1"/>
    </source>
</evidence>
<dbReference type="OMA" id="FNLPVWG"/>
<reference evidence="1" key="1">
    <citation type="journal article" date="2016" name="Nat. Genet.">
        <title>A high-quality carrot genome assembly provides new insights into carotenoid accumulation and asterid genome evolution.</title>
        <authorList>
            <person name="Iorizzo M."/>
            <person name="Ellison S."/>
            <person name="Senalik D."/>
            <person name="Zeng P."/>
            <person name="Satapoomin P."/>
            <person name="Huang J."/>
            <person name="Bowman M."/>
            <person name="Iovene M."/>
            <person name="Sanseverino W."/>
            <person name="Cavagnaro P."/>
            <person name="Yildiz M."/>
            <person name="Macko-Podgorni A."/>
            <person name="Moranska E."/>
            <person name="Grzebelus E."/>
            <person name="Grzebelus D."/>
            <person name="Ashrafi H."/>
            <person name="Zheng Z."/>
            <person name="Cheng S."/>
            <person name="Spooner D."/>
            <person name="Van Deynze A."/>
            <person name="Simon P."/>
        </authorList>
    </citation>
    <scope>NUCLEOTIDE SEQUENCE</scope>
    <source>
        <tissue evidence="1">Leaf</tissue>
    </source>
</reference>
<dbReference type="PANTHER" id="PTHR35737:SF1">
    <property type="entry name" value="CRYPTIC LOCI REGULATOR"/>
    <property type="match status" value="1"/>
</dbReference>
<keyword evidence="2" id="KW-1185">Reference proteome</keyword>
<reference evidence="1" key="2">
    <citation type="submission" date="2022-03" db="EMBL/GenBank/DDBJ databases">
        <title>Draft title - Genomic analysis of global carrot germplasm unveils the trajectory of domestication and the origin of high carotenoid orange carrot.</title>
        <authorList>
            <person name="Iorizzo M."/>
            <person name="Ellison S."/>
            <person name="Senalik D."/>
            <person name="Macko-Podgorni A."/>
            <person name="Grzebelus D."/>
            <person name="Bostan H."/>
            <person name="Rolling W."/>
            <person name="Curaba J."/>
            <person name="Simon P."/>
        </authorList>
    </citation>
    <scope>NUCLEOTIDE SEQUENCE</scope>
    <source>
        <tissue evidence="1">Leaf</tissue>
    </source>
</reference>
<proteinExistence type="predicted"/>
<sequence length="174" mass="19823">MSLAEEDEWELVNDDGFVYKRKKRPRLDISATTSAPPPDPALEEKNRRNRKKRALLNLKAKYEAEISRWELLSNTLRDLNLQTQNVEKGFEKVDVGEMGNELPVEFSGFSRCGLIDELLAQVEAQEALINNVANLCEAAEALCSLQEERSKQFLLNLPVWDSSPRELMNALCDE</sequence>
<dbReference type="AlphaFoldDB" id="A0A166B8X4"/>
<evidence type="ECO:0000313" key="2">
    <source>
        <dbReference type="Proteomes" id="UP000077755"/>
    </source>
</evidence>
<protein>
    <submittedName>
        <fullName evidence="1">Uncharacterized protein</fullName>
    </submittedName>
</protein>
<gene>
    <name evidence="1" type="ORF">DCAR_0312730</name>
</gene>
<dbReference type="KEGG" id="dcr:108213248"/>
<dbReference type="OrthoDB" id="1930051at2759"/>
<name>A0A166B8X4_DAUCS</name>
<organism evidence="1 2">
    <name type="scientific">Daucus carota subsp. sativus</name>
    <name type="common">Carrot</name>
    <dbReference type="NCBI Taxonomy" id="79200"/>
    <lineage>
        <taxon>Eukaryota</taxon>
        <taxon>Viridiplantae</taxon>
        <taxon>Streptophyta</taxon>
        <taxon>Embryophyta</taxon>
        <taxon>Tracheophyta</taxon>
        <taxon>Spermatophyta</taxon>
        <taxon>Magnoliopsida</taxon>
        <taxon>eudicotyledons</taxon>
        <taxon>Gunneridae</taxon>
        <taxon>Pentapetalae</taxon>
        <taxon>asterids</taxon>
        <taxon>campanulids</taxon>
        <taxon>Apiales</taxon>
        <taxon>Apiaceae</taxon>
        <taxon>Apioideae</taxon>
        <taxon>Scandiceae</taxon>
        <taxon>Daucinae</taxon>
        <taxon>Daucus</taxon>
        <taxon>Daucus sect. Daucus</taxon>
    </lineage>
</organism>
<dbReference type="PANTHER" id="PTHR35737">
    <property type="entry name" value="CRYPTIC LOCI REGULATOR"/>
    <property type="match status" value="1"/>
</dbReference>
<accession>A0A166B8X4</accession>
<dbReference type="EMBL" id="CP093345">
    <property type="protein sequence ID" value="WOG93446.1"/>
    <property type="molecule type" value="Genomic_DNA"/>
</dbReference>
<dbReference type="Gramene" id="KZN02506">
    <property type="protein sequence ID" value="KZN02506"/>
    <property type="gene ID" value="DCAR_011260"/>
</dbReference>